<evidence type="ECO:0000313" key="2">
    <source>
        <dbReference type="EMBL" id="GAG45187.1"/>
    </source>
</evidence>
<dbReference type="EMBL" id="BARS01054059">
    <property type="protein sequence ID" value="GAG45187.1"/>
    <property type="molecule type" value="Genomic_DNA"/>
</dbReference>
<gene>
    <name evidence="2" type="ORF">S01H1_80102</name>
</gene>
<accession>X0YD35</accession>
<organism evidence="2">
    <name type="scientific">marine sediment metagenome</name>
    <dbReference type="NCBI Taxonomy" id="412755"/>
    <lineage>
        <taxon>unclassified sequences</taxon>
        <taxon>metagenomes</taxon>
        <taxon>ecological metagenomes</taxon>
    </lineage>
</organism>
<reference evidence="2" key="1">
    <citation type="journal article" date="2014" name="Front. Microbiol.">
        <title>High frequency of phylogenetically diverse reductive dehalogenase-homologous genes in deep subseafloor sedimentary metagenomes.</title>
        <authorList>
            <person name="Kawai M."/>
            <person name="Futagami T."/>
            <person name="Toyoda A."/>
            <person name="Takaki Y."/>
            <person name="Nishi S."/>
            <person name="Hori S."/>
            <person name="Arai W."/>
            <person name="Tsubouchi T."/>
            <person name="Morono Y."/>
            <person name="Uchiyama I."/>
            <person name="Ito T."/>
            <person name="Fujiyama A."/>
            <person name="Inagaki F."/>
            <person name="Takami H."/>
        </authorList>
    </citation>
    <scope>NUCLEOTIDE SEQUENCE</scope>
    <source>
        <strain evidence="2">Expedition CK06-06</strain>
    </source>
</reference>
<sequence length="85" mass="9974">MNIFRKRLLAEVPDIQGFTPPALSEEMVRRDNYFHSCWMELKQKHPDLWETMTDIELDIAGYIKEDKKDSDDETDTNAKNQGTVL</sequence>
<feature type="region of interest" description="Disordered" evidence="1">
    <location>
        <begin position="66"/>
        <end position="85"/>
    </location>
</feature>
<comment type="caution">
    <text evidence="2">The sequence shown here is derived from an EMBL/GenBank/DDBJ whole genome shotgun (WGS) entry which is preliminary data.</text>
</comment>
<protein>
    <submittedName>
        <fullName evidence="2">Uncharacterized protein</fullName>
    </submittedName>
</protein>
<dbReference type="AlphaFoldDB" id="X0YD35"/>
<proteinExistence type="predicted"/>
<name>X0YD35_9ZZZZ</name>
<evidence type="ECO:0000256" key="1">
    <source>
        <dbReference type="SAM" id="MobiDB-lite"/>
    </source>
</evidence>